<feature type="region of interest" description="Disordered" evidence="1">
    <location>
        <begin position="231"/>
        <end position="250"/>
    </location>
</feature>
<accession>A0A6L2JMA5</accession>
<organism evidence="3">
    <name type="scientific">Tanacetum cinerariifolium</name>
    <name type="common">Dalmatian daisy</name>
    <name type="synonym">Chrysanthemum cinerariifolium</name>
    <dbReference type="NCBI Taxonomy" id="118510"/>
    <lineage>
        <taxon>Eukaryota</taxon>
        <taxon>Viridiplantae</taxon>
        <taxon>Streptophyta</taxon>
        <taxon>Embryophyta</taxon>
        <taxon>Tracheophyta</taxon>
        <taxon>Spermatophyta</taxon>
        <taxon>Magnoliopsida</taxon>
        <taxon>eudicotyledons</taxon>
        <taxon>Gunneridae</taxon>
        <taxon>Pentapetalae</taxon>
        <taxon>asterids</taxon>
        <taxon>campanulids</taxon>
        <taxon>Asterales</taxon>
        <taxon>Asteraceae</taxon>
        <taxon>Asteroideae</taxon>
        <taxon>Anthemideae</taxon>
        <taxon>Anthemidinae</taxon>
        <taxon>Tanacetum</taxon>
    </lineage>
</organism>
<feature type="region of interest" description="Disordered" evidence="1">
    <location>
        <begin position="500"/>
        <end position="572"/>
    </location>
</feature>
<protein>
    <recommendedName>
        <fullName evidence="2">Reverse transcriptase Ty1/copia-type domain-containing protein</fullName>
    </recommendedName>
</protein>
<dbReference type="EMBL" id="BKCJ010000973">
    <property type="protein sequence ID" value="GEU37792.1"/>
    <property type="molecule type" value="Genomic_DNA"/>
</dbReference>
<feature type="compositionally biased region" description="Polar residues" evidence="1">
    <location>
        <begin position="535"/>
        <end position="544"/>
    </location>
</feature>
<reference evidence="3" key="1">
    <citation type="journal article" date="2019" name="Sci. Rep.">
        <title>Draft genome of Tanacetum cinerariifolium, the natural source of mosquito coil.</title>
        <authorList>
            <person name="Yamashiro T."/>
            <person name="Shiraishi A."/>
            <person name="Satake H."/>
            <person name="Nakayama K."/>
        </authorList>
    </citation>
    <scope>NUCLEOTIDE SEQUENCE</scope>
</reference>
<evidence type="ECO:0000313" key="3">
    <source>
        <dbReference type="EMBL" id="GEU37792.1"/>
    </source>
</evidence>
<sequence>MQARPSSEQSSVVNHLETEITSDSNIIPYSKYVHETQQAIVQNSNSSAQQDALMLSVIELLIIQVINCTKINLDNKSVNDTLTAEHERYKEQVKVLKEGQNVEESNIGVKVFLKDWRNVIIFHSFEVVHLESNHIPQIDHHVLSGLSFSFQSTSLQLDNDDLKQIDTDDLEEMDLKWQMAMLSVRARKGHFSRECRSPKDTSRNGAAEPQRRNAPAEEEPTNYALMAFISSSSSSSDNENAPSFVQPTEQVKPPRFSFKHVETSILAANPKRAIPKPKSHANSRNRTHLIKDLLTKSKLIPITVARPVTAVVLKLCVTKPRQAKTVFTKPHSPPKRHINRSPSPKASHFPTNVNAVKNSKGNMSYLSDFEELNGGYVAFGGNLKGDKISSKGKIRTGKLDCDDVYFVKELKFNLFSVSQMCDKKNNVLFTDTECLVLSPEFKLPDKNQMLLRVPRGKNMYNVDLKNIVPFRDLTCLFAKATLDESNLWHRRLGNIDFKTMNSAQTKKHDDKSKREAKGKSPVNATGSPVPAVRQILTNSTNTFSDAGPSNAIVSPTNGKSSYIDTSQLPDDPNMTELEDINYSDDEEDVGSEADFTNLETTITVSPIPTTRVHNDHPMTQIIGNLSSATQTRSMTRVAKDQGGLSHINNDDFHACMFACFLLQKEPKRVHQAFKDPSWIEAIQEELLQFKMQKVWVLVDLPHGKGLKVPNRVSRNKKDERGIVVRNKARLVAQGHTQEEGIDYEEVFAPVARIDAIRFFLAYASFMGFMVYQMDVKSALLHGTIKEEIYIDDIIFGSTNKDLYKAFKKLIKDKFRMSLIDGKSASTPIDIEKPILKDPDGEDIDVHTYRSMISLLMYLTSSRPDIMFAVCACARFQVTPKSSHLRVVKRIFRYLKGKPHLGLWYLKDSPFNLVAYSDNDYAGLSLDRKSTTRGMSIPWMQINLLAMQEANSCFHFIY</sequence>
<feature type="domain" description="Reverse transcriptase Ty1/copia-type" evidence="2">
    <location>
        <begin position="693"/>
        <end position="790"/>
    </location>
</feature>
<dbReference type="InterPro" id="IPR013103">
    <property type="entry name" value="RVT_2"/>
</dbReference>
<feature type="compositionally biased region" description="Basic and acidic residues" evidence="1">
    <location>
        <begin position="191"/>
        <end position="202"/>
    </location>
</feature>
<feature type="compositionally biased region" description="Basic and acidic residues" evidence="1">
    <location>
        <begin position="506"/>
        <end position="518"/>
    </location>
</feature>
<gene>
    <name evidence="3" type="ORF">Tci_009770</name>
</gene>
<evidence type="ECO:0000259" key="2">
    <source>
        <dbReference type="Pfam" id="PF07727"/>
    </source>
</evidence>
<dbReference type="PANTHER" id="PTHR11439">
    <property type="entry name" value="GAG-POL-RELATED RETROTRANSPOSON"/>
    <property type="match status" value="1"/>
</dbReference>
<feature type="compositionally biased region" description="Polar residues" evidence="1">
    <location>
        <begin position="237"/>
        <end position="249"/>
    </location>
</feature>
<feature type="region of interest" description="Disordered" evidence="1">
    <location>
        <begin position="326"/>
        <end position="349"/>
    </location>
</feature>
<name>A0A6L2JMA5_TANCI</name>
<dbReference type="Pfam" id="PF07727">
    <property type="entry name" value="RVT_2"/>
    <property type="match status" value="1"/>
</dbReference>
<comment type="caution">
    <text evidence="3">The sequence shown here is derived from an EMBL/GenBank/DDBJ whole genome shotgun (WGS) entry which is preliminary data.</text>
</comment>
<feature type="region of interest" description="Disordered" evidence="1">
    <location>
        <begin position="188"/>
        <end position="221"/>
    </location>
</feature>
<proteinExistence type="predicted"/>
<feature type="compositionally biased region" description="Polar residues" evidence="1">
    <location>
        <begin position="340"/>
        <end position="349"/>
    </location>
</feature>
<feature type="compositionally biased region" description="Polar residues" evidence="1">
    <location>
        <begin position="551"/>
        <end position="568"/>
    </location>
</feature>
<evidence type="ECO:0000256" key="1">
    <source>
        <dbReference type="SAM" id="MobiDB-lite"/>
    </source>
</evidence>
<dbReference type="AlphaFoldDB" id="A0A6L2JMA5"/>
<dbReference type="PANTHER" id="PTHR11439:SF495">
    <property type="entry name" value="REVERSE TRANSCRIPTASE, RNA-DEPENDENT DNA POLYMERASE-RELATED"/>
    <property type="match status" value="1"/>
</dbReference>